<dbReference type="EMBL" id="JAXIOK010000003">
    <property type="protein sequence ID" value="KAK4776244.1"/>
    <property type="molecule type" value="Genomic_DNA"/>
</dbReference>
<proteinExistence type="predicted"/>
<dbReference type="PANTHER" id="PTHR33148:SF6">
    <property type="entry name" value="DUF4228 DOMAIN-CONTAINING PROTEIN"/>
    <property type="match status" value="1"/>
</dbReference>
<feature type="region of interest" description="Disordered" evidence="1">
    <location>
        <begin position="204"/>
        <end position="224"/>
    </location>
</feature>
<comment type="caution">
    <text evidence="2">The sequence shown here is derived from an EMBL/GenBank/DDBJ whole genome shotgun (WGS) entry which is preliminary data.</text>
</comment>
<gene>
    <name evidence="2" type="ORF">SAY87_024205</name>
</gene>
<evidence type="ECO:0000313" key="2">
    <source>
        <dbReference type="EMBL" id="KAK4776244.1"/>
    </source>
</evidence>
<evidence type="ECO:0000313" key="3">
    <source>
        <dbReference type="Proteomes" id="UP001345219"/>
    </source>
</evidence>
<dbReference type="Proteomes" id="UP001345219">
    <property type="component" value="Chromosome 18"/>
</dbReference>
<reference evidence="2 3" key="1">
    <citation type="journal article" date="2023" name="Hortic Res">
        <title>Pangenome of water caltrop reveals structural variations and asymmetric subgenome divergence after allopolyploidization.</title>
        <authorList>
            <person name="Zhang X."/>
            <person name="Chen Y."/>
            <person name="Wang L."/>
            <person name="Yuan Y."/>
            <person name="Fang M."/>
            <person name="Shi L."/>
            <person name="Lu R."/>
            <person name="Comes H.P."/>
            <person name="Ma Y."/>
            <person name="Chen Y."/>
            <person name="Huang G."/>
            <person name="Zhou Y."/>
            <person name="Zheng Z."/>
            <person name="Qiu Y."/>
        </authorList>
    </citation>
    <scope>NUCLEOTIDE SEQUENCE [LARGE SCALE GENOMIC DNA]</scope>
    <source>
        <tissue evidence="2">Roots</tissue>
    </source>
</reference>
<sequence length="277" mass="31443">MGNSIGRGRRRRMKKTKVMKVNGEILKLKTPVRAWEVTKGYPGHVLMDSEAVKHFGIRAQPLEPQQELKPKKIYLLLELPNRFPQELYQYEDDDDDQKDRLQEGAAPCRRVRSGINMTAKDRLECLMLSRRSFSDLSISTSSVVKPSMWSNERAGAAAEQRSSSNSMQVKLRIPRAQLDKLMEECSDGVGVAKKIFHIYMTMNSSQSHHHEEPPQGNTTSSLGRRSISNSFRVHQNMQKRVSFNIMEDIPKPSMAPHLAQDSAIGMRTKATTDAKCM</sequence>
<feature type="compositionally biased region" description="Polar residues" evidence="1">
    <location>
        <begin position="215"/>
        <end position="224"/>
    </location>
</feature>
<organism evidence="2 3">
    <name type="scientific">Trapa incisa</name>
    <dbReference type="NCBI Taxonomy" id="236973"/>
    <lineage>
        <taxon>Eukaryota</taxon>
        <taxon>Viridiplantae</taxon>
        <taxon>Streptophyta</taxon>
        <taxon>Embryophyta</taxon>
        <taxon>Tracheophyta</taxon>
        <taxon>Spermatophyta</taxon>
        <taxon>Magnoliopsida</taxon>
        <taxon>eudicotyledons</taxon>
        <taxon>Gunneridae</taxon>
        <taxon>Pentapetalae</taxon>
        <taxon>rosids</taxon>
        <taxon>malvids</taxon>
        <taxon>Myrtales</taxon>
        <taxon>Lythraceae</taxon>
        <taxon>Trapa</taxon>
    </lineage>
</organism>
<name>A0AAN7L1X5_9MYRT</name>
<dbReference type="AlphaFoldDB" id="A0AAN7L1X5"/>
<keyword evidence="3" id="KW-1185">Reference proteome</keyword>
<evidence type="ECO:0000256" key="1">
    <source>
        <dbReference type="SAM" id="MobiDB-lite"/>
    </source>
</evidence>
<dbReference type="InterPro" id="IPR025322">
    <property type="entry name" value="PADRE_dom"/>
</dbReference>
<dbReference type="Pfam" id="PF14009">
    <property type="entry name" value="PADRE"/>
    <property type="match status" value="1"/>
</dbReference>
<protein>
    <submittedName>
        <fullName evidence="2">Uncharacterized protein</fullName>
    </submittedName>
</protein>
<dbReference type="PANTHER" id="PTHR33148">
    <property type="entry name" value="PLASTID MOVEMENT IMPAIRED PROTEIN-RELATED"/>
    <property type="match status" value="1"/>
</dbReference>
<accession>A0AAN7L1X5</accession>